<dbReference type="PANTHER" id="PTHR10388">
    <property type="entry name" value="EUKARYOTIC TRANSLATION INITIATION FACTOR SUI1"/>
    <property type="match status" value="1"/>
</dbReference>
<sequence>MSLQNLQTHDPFADDGEPNKGDTAVHIRIQQRNGRKALTTVQGIPDKFDKKRILKVCKKDFACNGNVVQHEQYGEVLQLQGDQRDNIAEFLKKYGLVKADQIKVHGF</sequence>
<dbReference type="PIRSF" id="PIRSF004499">
    <property type="entry name" value="SUI1_euk"/>
    <property type="match status" value="1"/>
</dbReference>
<dbReference type="NCBIfam" id="TIGR01160">
    <property type="entry name" value="SUI1_MOF2"/>
    <property type="match status" value="1"/>
</dbReference>
<evidence type="ECO:0000313" key="5">
    <source>
        <dbReference type="EMBL" id="CDI97615.1"/>
    </source>
</evidence>
<dbReference type="InterPro" id="IPR005874">
    <property type="entry name" value="SUI1_euk"/>
</dbReference>
<reference evidence="5" key="2">
    <citation type="submission" date="2015-11" db="EMBL/GenBank/DDBJ databases">
        <authorList>
            <person name="Zhang Y."/>
            <person name="Guo Z."/>
        </authorList>
    </citation>
    <scope>NUCLEOTIDE SEQUENCE</scope>
</reference>
<organism evidence="5 6">
    <name type="scientific">Echinococcus multilocularis</name>
    <name type="common">Fox tapeworm</name>
    <dbReference type="NCBI Taxonomy" id="6211"/>
    <lineage>
        <taxon>Eukaryota</taxon>
        <taxon>Metazoa</taxon>
        <taxon>Spiralia</taxon>
        <taxon>Lophotrochozoa</taxon>
        <taxon>Platyhelminthes</taxon>
        <taxon>Cestoda</taxon>
        <taxon>Eucestoda</taxon>
        <taxon>Cyclophyllidea</taxon>
        <taxon>Taeniidae</taxon>
        <taxon>Echinococcus</taxon>
    </lineage>
</organism>
<dbReference type="eggNOG" id="KOG1770">
    <property type="taxonomic scope" value="Eukaryota"/>
</dbReference>
<dbReference type="SUPFAM" id="SSF55159">
    <property type="entry name" value="eIF1-like"/>
    <property type="match status" value="1"/>
</dbReference>
<evidence type="ECO:0000313" key="6">
    <source>
        <dbReference type="Proteomes" id="UP000017246"/>
    </source>
</evidence>
<dbReference type="EMBL" id="LN902844">
    <property type="protein sequence ID" value="CDI97615.1"/>
    <property type="molecule type" value="Genomic_DNA"/>
</dbReference>
<accession>A0A077RD35</accession>
<comment type="similarity">
    <text evidence="1">Belongs to the SUI1 family.</text>
</comment>
<keyword evidence="6" id="KW-1185">Reference proteome</keyword>
<dbReference type="Proteomes" id="UP000017246">
    <property type="component" value="Unassembled WGS sequence"/>
</dbReference>
<evidence type="ECO:0000256" key="2">
    <source>
        <dbReference type="ARBA" id="ARBA00022917"/>
    </source>
</evidence>
<reference evidence="5" key="1">
    <citation type="journal article" date="2013" name="Nature">
        <title>The genomes of four tapeworm species reveal adaptations to parasitism.</title>
        <authorList>
            <person name="Tsai I.J."/>
            <person name="Zarowiecki M."/>
            <person name="Holroyd N."/>
            <person name="Garciarrubio A."/>
            <person name="Sanchez-Flores A."/>
            <person name="Brooks K.L."/>
            <person name="Tracey A."/>
            <person name="Bobes R.J."/>
            <person name="Fragoso G."/>
            <person name="Sciutto E."/>
            <person name="Aslett M."/>
            <person name="Beasley H."/>
            <person name="Bennett H.M."/>
            <person name="Cai J."/>
            <person name="Camicia F."/>
            <person name="Clark R."/>
            <person name="Cucher M."/>
            <person name="De Silva N."/>
            <person name="Day T.A."/>
            <person name="Deplazes P."/>
            <person name="Estrada K."/>
            <person name="Fernandez C."/>
            <person name="Holland P.W."/>
            <person name="Hou J."/>
            <person name="Hu S."/>
            <person name="Huckvale T."/>
            <person name="Hung S.S."/>
            <person name="Kamenetzky L."/>
            <person name="Keane J.A."/>
            <person name="Kiss F."/>
            <person name="Koziol U."/>
            <person name="Lambert O."/>
            <person name="Liu K."/>
            <person name="Luo X."/>
            <person name="Luo Y."/>
            <person name="Macchiaroli N."/>
            <person name="Nichol S."/>
            <person name="Paps J."/>
            <person name="Parkinson J."/>
            <person name="Pouchkina-Stantcheva N."/>
            <person name="Riddiford N."/>
            <person name="Rosenzvit M."/>
            <person name="Salinas G."/>
            <person name="Wasmuth J.D."/>
            <person name="Zamanian M."/>
            <person name="Zheng Y."/>
            <person name="Cai X."/>
            <person name="Soberon X."/>
            <person name="Olson P.D."/>
            <person name="Laclette J.P."/>
            <person name="Brehm K."/>
            <person name="Berriman M."/>
            <person name="Garciarrubio A."/>
            <person name="Bobes R.J."/>
            <person name="Fragoso G."/>
            <person name="Sanchez-Flores A."/>
            <person name="Estrada K."/>
            <person name="Cevallos M.A."/>
            <person name="Morett E."/>
            <person name="Gonzalez V."/>
            <person name="Portillo T."/>
            <person name="Ochoa-Leyva A."/>
            <person name="Jose M.V."/>
            <person name="Sciutto E."/>
            <person name="Landa A."/>
            <person name="Jimenez L."/>
            <person name="Valdes V."/>
            <person name="Carrero J.C."/>
            <person name="Larralde C."/>
            <person name="Morales-Montor J."/>
            <person name="Limon-Lason J."/>
            <person name="Soberon X."/>
            <person name="Laclette J.P."/>
        </authorList>
    </citation>
    <scope>NUCLEOTIDE SEQUENCE [LARGE SCALE GENOMIC DNA]</scope>
</reference>
<proteinExistence type="inferred from homology"/>
<feature type="region of interest" description="Disordered" evidence="3">
    <location>
        <begin position="1"/>
        <end position="22"/>
    </location>
</feature>
<dbReference type="STRING" id="6211.A0A077RD35"/>
<name>A0A077RD35_ECHMU</name>
<evidence type="ECO:0000256" key="1">
    <source>
        <dbReference type="ARBA" id="ARBA00005422"/>
    </source>
</evidence>
<dbReference type="Gene3D" id="3.30.780.10">
    <property type="entry name" value="SUI1-like domain"/>
    <property type="match status" value="1"/>
</dbReference>
<keyword evidence="2" id="KW-0648">Protein biosynthesis</keyword>
<gene>
    <name evidence="5" type="ORF">EmuJ_000140400</name>
</gene>
<evidence type="ECO:0000259" key="4">
    <source>
        <dbReference type="PROSITE" id="PS50296"/>
    </source>
</evidence>
<dbReference type="Pfam" id="PF01253">
    <property type="entry name" value="SUI1"/>
    <property type="match status" value="1"/>
</dbReference>
<dbReference type="OMA" id="CEFMITQ"/>
<dbReference type="PROSITE" id="PS50296">
    <property type="entry name" value="SUI1"/>
    <property type="match status" value="1"/>
</dbReference>
<dbReference type="AlphaFoldDB" id="A0A077RD35"/>
<protein>
    <submittedName>
        <fullName evidence="5">Protein translation factor sui1</fullName>
    </submittedName>
</protein>
<dbReference type="OrthoDB" id="10248435at2759"/>
<feature type="domain" description="SUI1" evidence="4">
    <location>
        <begin position="25"/>
        <end position="95"/>
    </location>
</feature>
<evidence type="ECO:0000256" key="3">
    <source>
        <dbReference type="SAM" id="MobiDB-lite"/>
    </source>
</evidence>
<dbReference type="InterPro" id="IPR036877">
    <property type="entry name" value="SUI1_dom_sf"/>
</dbReference>
<dbReference type="GO" id="GO:0003743">
    <property type="term" value="F:translation initiation factor activity"/>
    <property type="evidence" value="ECO:0007669"/>
    <property type="project" value="InterPro"/>
</dbReference>
<dbReference type="InterPro" id="IPR001950">
    <property type="entry name" value="SUI1"/>
</dbReference>
<dbReference type="CDD" id="cd11566">
    <property type="entry name" value="eIF1_SUI1"/>
    <property type="match status" value="1"/>
</dbReference>